<organism evidence="5 6">
    <name type="scientific">Hibiscus syriacus</name>
    <name type="common">Rose of Sharon</name>
    <dbReference type="NCBI Taxonomy" id="106335"/>
    <lineage>
        <taxon>Eukaryota</taxon>
        <taxon>Viridiplantae</taxon>
        <taxon>Streptophyta</taxon>
        <taxon>Embryophyta</taxon>
        <taxon>Tracheophyta</taxon>
        <taxon>Spermatophyta</taxon>
        <taxon>Magnoliopsida</taxon>
        <taxon>eudicotyledons</taxon>
        <taxon>Gunneridae</taxon>
        <taxon>Pentapetalae</taxon>
        <taxon>rosids</taxon>
        <taxon>malvids</taxon>
        <taxon>Malvales</taxon>
        <taxon>Malvaceae</taxon>
        <taxon>Malvoideae</taxon>
        <taxon>Hibiscus</taxon>
    </lineage>
</organism>
<proteinExistence type="inferred from homology"/>
<dbReference type="GO" id="GO:2000022">
    <property type="term" value="P:regulation of jasmonic acid mediated signaling pathway"/>
    <property type="evidence" value="ECO:0007669"/>
    <property type="project" value="UniProtKB-UniRule"/>
</dbReference>
<evidence type="ECO:0000256" key="2">
    <source>
        <dbReference type="RuleBase" id="RU369065"/>
    </source>
</evidence>
<dbReference type="Pfam" id="PF06200">
    <property type="entry name" value="tify"/>
    <property type="match status" value="1"/>
</dbReference>
<feature type="region of interest" description="Disordered" evidence="3">
    <location>
        <begin position="60"/>
        <end position="110"/>
    </location>
</feature>
<evidence type="ECO:0000259" key="4">
    <source>
        <dbReference type="PROSITE" id="PS51320"/>
    </source>
</evidence>
<comment type="caution">
    <text evidence="5">The sequence shown here is derived from an EMBL/GenBank/DDBJ whole genome shotgun (WGS) entry which is preliminary data.</text>
</comment>
<dbReference type="PANTHER" id="PTHR33077:SF60">
    <property type="entry name" value="TIFY DOMAIN-CONTAINING PROTEIN"/>
    <property type="match status" value="1"/>
</dbReference>
<accession>A0A6A3AAB5</accession>
<keyword evidence="2" id="KW-0539">Nucleus</keyword>
<comment type="similarity">
    <text evidence="1 2">Belongs to the TIFY/JAZ family.</text>
</comment>
<comment type="domain">
    <text evidence="2">The jas domain is required for interaction with COI1.</text>
</comment>
<dbReference type="GO" id="GO:0031347">
    <property type="term" value="P:regulation of defense response"/>
    <property type="evidence" value="ECO:0007669"/>
    <property type="project" value="UniProtKB-UniRule"/>
</dbReference>
<evidence type="ECO:0000313" key="6">
    <source>
        <dbReference type="Proteomes" id="UP000436088"/>
    </source>
</evidence>
<name>A0A6A3AAB5_HIBSY</name>
<dbReference type="PANTHER" id="PTHR33077">
    <property type="entry name" value="PROTEIN TIFY 4A-RELATED-RELATED"/>
    <property type="match status" value="1"/>
</dbReference>
<dbReference type="SMART" id="SM00979">
    <property type="entry name" value="TIFY"/>
    <property type="match status" value="1"/>
</dbReference>
<comment type="function">
    <text evidence="2">Repressor of jasmonate responses.</text>
</comment>
<keyword evidence="6" id="KW-1185">Reference proteome</keyword>
<sequence>MRRPSWNKSQAIQQVISLKNLLEMNSDSDGADARKKLYIPCPEYPPRVVSDSTVLPNEMTPHNGILAPANEPIPYPRSNPSKSEFSGDSSGRNIAAGNDSVSPRTAGAAAKEPGGQMTIFYCGKVYVYDDIPGCKAEAILQLAASPVLFPHEILADQRTTPWSIPCHSQAASVKTSPCSPMVILPPQQTVNLAENCQFPREECNASLENNLEGPTSRKALVQRYLEKKKDRFKNKRKLATSSSPTFDIYLNQMGDQFSNEKQVNCAFLPCRSTSHISRVQLH</sequence>
<gene>
    <name evidence="5" type="ORF">F3Y22_tig00110548pilonHSYRG00987</name>
</gene>
<keyword evidence="2" id="KW-1184">Jasmonic acid signaling pathway</keyword>
<dbReference type="GO" id="GO:0009611">
    <property type="term" value="P:response to wounding"/>
    <property type="evidence" value="ECO:0007669"/>
    <property type="project" value="UniProtKB-UniRule"/>
</dbReference>
<dbReference type="PROSITE" id="PS51320">
    <property type="entry name" value="TIFY"/>
    <property type="match status" value="1"/>
</dbReference>
<feature type="domain" description="Tify" evidence="4">
    <location>
        <begin position="110"/>
        <end position="145"/>
    </location>
</feature>
<reference evidence="5" key="1">
    <citation type="submission" date="2019-09" db="EMBL/GenBank/DDBJ databases">
        <title>Draft genome information of white flower Hibiscus syriacus.</title>
        <authorList>
            <person name="Kim Y.-M."/>
        </authorList>
    </citation>
    <scope>NUCLEOTIDE SEQUENCE [LARGE SCALE GENOMIC DNA]</scope>
    <source>
        <strain evidence="5">YM2019G1</strain>
    </source>
</reference>
<dbReference type="Proteomes" id="UP000436088">
    <property type="component" value="Unassembled WGS sequence"/>
</dbReference>
<dbReference type="AlphaFoldDB" id="A0A6A3AAB5"/>
<comment type="subcellular location">
    <subcellularLocation>
        <location evidence="2">Nucleus</location>
    </subcellularLocation>
</comment>
<feature type="compositionally biased region" description="Polar residues" evidence="3">
    <location>
        <begin position="78"/>
        <end position="92"/>
    </location>
</feature>
<evidence type="ECO:0000256" key="1">
    <source>
        <dbReference type="ARBA" id="ARBA00008614"/>
    </source>
</evidence>
<dbReference type="EMBL" id="VEPZ02001024">
    <property type="protein sequence ID" value="KAE8701441.1"/>
    <property type="molecule type" value="Genomic_DNA"/>
</dbReference>
<evidence type="ECO:0000313" key="5">
    <source>
        <dbReference type="EMBL" id="KAE8701441.1"/>
    </source>
</evidence>
<protein>
    <recommendedName>
        <fullName evidence="2">Protein TIFY</fullName>
    </recommendedName>
    <alternativeName>
        <fullName evidence="2">Jasmonate ZIM domain-containing protein</fullName>
    </alternativeName>
</protein>
<dbReference type="InterPro" id="IPR040390">
    <property type="entry name" value="TIFY/JAZ"/>
</dbReference>
<evidence type="ECO:0000256" key="3">
    <source>
        <dbReference type="SAM" id="MobiDB-lite"/>
    </source>
</evidence>
<dbReference type="GO" id="GO:0005634">
    <property type="term" value="C:nucleus"/>
    <property type="evidence" value="ECO:0007669"/>
    <property type="project" value="UniProtKB-SubCell"/>
</dbReference>
<dbReference type="InterPro" id="IPR010399">
    <property type="entry name" value="Tify_dom"/>
</dbReference>